<protein>
    <submittedName>
        <fullName evidence="1">Uncharacterized protein</fullName>
    </submittedName>
</protein>
<proteinExistence type="predicted"/>
<accession>A0A2P2LAH4</accession>
<name>A0A2P2LAH4_RHIMU</name>
<dbReference type="AlphaFoldDB" id="A0A2P2LAH4"/>
<reference evidence="1" key="1">
    <citation type="submission" date="2018-02" db="EMBL/GenBank/DDBJ databases">
        <title>Rhizophora mucronata_Transcriptome.</title>
        <authorList>
            <person name="Meera S.P."/>
            <person name="Sreeshan A."/>
            <person name="Augustine A."/>
        </authorList>
    </citation>
    <scope>NUCLEOTIDE SEQUENCE</scope>
    <source>
        <tissue evidence="1">Leaf</tissue>
    </source>
</reference>
<dbReference type="EMBL" id="GGEC01034505">
    <property type="protein sequence ID" value="MBX14989.1"/>
    <property type="molecule type" value="Transcribed_RNA"/>
</dbReference>
<sequence length="58" mass="7007">MRVINQKASFIVPVPYSTPPSLIKRWICRQERLNLNGFSSPTRIEQYKQKQRYKNLRQ</sequence>
<evidence type="ECO:0000313" key="1">
    <source>
        <dbReference type="EMBL" id="MBX14989.1"/>
    </source>
</evidence>
<organism evidence="1">
    <name type="scientific">Rhizophora mucronata</name>
    <name type="common">Asiatic mangrove</name>
    <dbReference type="NCBI Taxonomy" id="61149"/>
    <lineage>
        <taxon>Eukaryota</taxon>
        <taxon>Viridiplantae</taxon>
        <taxon>Streptophyta</taxon>
        <taxon>Embryophyta</taxon>
        <taxon>Tracheophyta</taxon>
        <taxon>Spermatophyta</taxon>
        <taxon>Magnoliopsida</taxon>
        <taxon>eudicotyledons</taxon>
        <taxon>Gunneridae</taxon>
        <taxon>Pentapetalae</taxon>
        <taxon>rosids</taxon>
        <taxon>fabids</taxon>
        <taxon>Malpighiales</taxon>
        <taxon>Rhizophoraceae</taxon>
        <taxon>Rhizophora</taxon>
    </lineage>
</organism>